<gene>
    <name evidence="2" type="ORF">MNOR_LOCUS26061</name>
</gene>
<dbReference type="InterPro" id="IPR036691">
    <property type="entry name" value="Endo/exonu/phosph_ase_sf"/>
</dbReference>
<dbReference type="PANTHER" id="PTHR11200:SF257">
    <property type="entry name" value="PHOSPHOINOSITIDE 5-PHOSPHATASE"/>
    <property type="match status" value="1"/>
</dbReference>
<proteinExistence type="predicted"/>
<evidence type="ECO:0000313" key="2">
    <source>
        <dbReference type="EMBL" id="CAL4128370.1"/>
    </source>
</evidence>
<dbReference type="Pfam" id="PF22669">
    <property type="entry name" value="Exo_endo_phos2"/>
    <property type="match status" value="1"/>
</dbReference>
<dbReference type="Gene3D" id="3.60.10.10">
    <property type="entry name" value="Endonuclease/exonuclease/phosphatase"/>
    <property type="match status" value="1"/>
</dbReference>
<evidence type="ECO:0000313" key="3">
    <source>
        <dbReference type="Proteomes" id="UP001497623"/>
    </source>
</evidence>
<dbReference type="GO" id="GO:0046856">
    <property type="term" value="P:phosphatidylinositol dephosphorylation"/>
    <property type="evidence" value="ECO:0007669"/>
    <property type="project" value="InterPro"/>
</dbReference>
<dbReference type="EMBL" id="CAXKWB010025565">
    <property type="protein sequence ID" value="CAL4128370.1"/>
    <property type="molecule type" value="Genomic_DNA"/>
</dbReference>
<name>A0AAV2RJJ8_MEGNR</name>
<dbReference type="InterPro" id="IPR000300">
    <property type="entry name" value="IPPc"/>
</dbReference>
<dbReference type="PANTHER" id="PTHR11200">
    <property type="entry name" value="INOSITOL 5-PHOSPHATASE"/>
    <property type="match status" value="1"/>
</dbReference>
<protein>
    <recommendedName>
        <fullName evidence="1">Inositol polyphosphate-related phosphatase domain-containing protein</fullName>
    </recommendedName>
</protein>
<accession>A0AAV2RJJ8</accession>
<dbReference type="SMART" id="SM00128">
    <property type="entry name" value="IPPc"/>
    <property type="match status" value="1"/>
</dbReference>
<dbReference type="GO" id="GO:0098793">
    <property type="term" value="C:presynapse"/>
    <property type="evidence" value="ECO:0007669"/>
    <property type="project" value="GOC"/>
</dbReference>
<sequence length="1009" mass="115242">MNDYYMKGYSIFNPAGARHSVLLMNDYYMKGYSIFNPQHEAYVMLTNISTHPSVTAPLIEEYLYISKCHSPVHFVILVWKRSRVNNIQRAYECHVTLAVGRIHVMKQATSKQYTEDIRVPCNNSCWQNTSVGRIHVMKQATTKQFTEGHKSVMLFAEDIIHLMKQATKQYNEDIRVPCNTGYYQKTCVETSKIHLMKQNTCDKTTMLIIHRETYESHTVSRLHVIEHAMYRVDQTKKISYMRTKGTLYFDQPCASIISQQRSSPCERPPPDFIRVWLLATTKYGRSMAINDLLAGHKGQPVYNGQPLKLGWPFGTANIQFLYLRFEKPYMTAAQVKRLKPKINKKKTYWSVCWPKGPAKDLWAAGGRRRINYINAANPIQCHKAFSHTNNLVCHLRIHTDPINATNVTKHLRKKSYYTSEDMCWGETSSMQPVQCDMKHGIFTASILSEVITCACERIQNTHGLLQVICQGISQQEHMLNPLNGLRARLSLCMCVYVSVHVCKHACMFMRATSITSKLPLGRQNLITQHEHAAPGGNQTWRFNYKQLVSVNIIYKRLRNTTAPALVDTTPDEEERETGAPDVFAIGFEEIVDLNAQNIVASASTSDNAVSWGKEMEKVLSRDEEFVMVTWGQLVGVALFVYVNAKHANHVRSVSVESVKTGMQGTTGNKGAVGIRLVVRNTSLAFVCSHFAAGQKEINERNNDYETTARKMIFPLGIPLWAHDYVFWCGDFNYRINLGRDEVMDLVQRREWEQLLEGDQLMISKNEGKCFKGFIEGEICFAPTYKYDLFSDDYDTSEKCRVPAWTDRVLFWRRQYQKDQNNPNWKPGKIVHYGRAELKQSDHRPVLSVIDIEGRTVDNDKLQKVYESVVEELGPSDCTIVVQILNANPHNAITSALRGGLYGNVRVKMNFSLSVGEISFSGSLFFFYRDPITLKKSIALLQTNMRVKLYCDLKFLLWFNCLQLSIITCAGSVTSLAEEEPGSIQAQTQSDRIWIIEIDLESLNSGKVKE</sequence>
<keyword evidence="3" id="KW-1185">Reference proteome</keyword>
<dbReference type="Proteomes" id="UP001497623">
    <property type="component" value="Unassembled WGS sequence"/>
</dbReference>
<comment type="caution">
    <text evidence="2">The sequence shown here is derived from an EMBL/GenBank/DDBJ whole genome shotgun (WGS) entry which is preliminary data.</text>
</comment>
<reference evidence="2 3" key="1">
    <citation type="submission" date="2024-05" db="EMBL/GenBank/DDBJ databases">
        <authorList>
            <person name="Wallberg A."/>
        </authorList>
    </citation>
    <scope>NUCLEOTIDE SEQUENCE [LARGE SCALE GENOMIC DNA]</scope>
</reference>
<feature type="non-terminal residue" evidence="2">
    <location>
        <position position="1009"/>
    </location>
</feature>
<dbReference type="SUPFAM" id="SSF56219">
    <property type="entry name" value="DNase I-like"/>
    <property type="match status" value="1"/>
</dbReference>
<dbReference type="AlphaFoldDB" id="A0AAV2RJJ8"/>
<evidence type="ECO:0000259" key="1">
    <source>
        <dbReference type="SMART" id="SM00128"/>
    </source>
</evidence>
<dbReference type="GO" id="GO:0004439">
    <property type="term" value="F:phosphatidylinositol-4,5-bisphosphate 5-phosphatase activity"/>
    <property type="evidence" value="ECO:0007669"/>
    <property type="project" value="TreeGrafter"/>
</dbReference>
<dbReference type="GO" id="GO:0048488">
    <property type="term" value="P:synaptic vesicle endocytosis"/>
    <property type="evidence" value="ECO:0007669"/>
    <property type="project" value="TreeGrafter"/>
</dbReference>
<organism evidence="2 3">
    <name type="scientific">Meganyctiphanes norvegica</name>
    <name type="common">Northern krill</name>
    <name type="synonym">Thysanopoda norvegica</name>
    <dbReference type="NCBI Taxonomy" id="48144"/>
    <lineage>
        <taxon>Eukaryota</taxon>
        <taxon>Metazoa</taxon>
        <taxon>Ecdysozoa</taxon>
        <taxon>Arthropoda</taxon>
        <taxon>Crustacea</taxon>
        <taxon>Multicrustacea</taxon>
        <taxon>Malacostraca</taxon>
        <taxon>Eumalacostraca</taxon>
        <taxon>Eucarida</taxon>
        <taxon>Euphausiacea</taxon>
        <taxon>Euphausiidae</taxon>
        <taxon>Meganyctiphanes</taxon>
    </lineage>
</organism>
<dbReference type="InterPro" id="IPR046985">
    <property type="entry name" value="IP5"/>
</dbReference>
<feature type="domain" description="Inositol polyphosphate-related phosphatase" evidence="1">
    <location>
        <begin position="542"/>
        <end position="857"/>
    </location>
</feature>